<dbReference type="Proteomes" id="UP000186940">
    <property type="component" value="Unassembled WGS sequence"/>
</dbReference>
<dbReference type="SUPFAM" id="SSF50692">
    <property type="entry name" value="ADC-like"/>
    <property type="match status" value="1"/>
</dbReference>
<dbReference type="InterPro" id="IPR009010">
    <property type="entry name" value="Asp_de-COase-like_dom_sf"/>
</dbReference>
<keyword evidence="3" id="KW-1185">Reference proteome</keyword>
<sequence length="123" mass="13618">MGIHDLLEAPEYQIRIVIVPDIFQSSAGYRGKLSEEYQDLSAVVYLDQNDMKHWGIKDGEKVTLSSANEKIVVIARESDEEHPGIGLMPPSVYSMRILSNLETSLTKIKKGDGNVSALAELLT</sequence>
<dbReference type="Pfam" id="PF01568">
    <property type="entry name" value="Molydop_binding"/>
    <property type="match status" value="1"/>
</dbReference>
<protein>
    <submittedName>
        <fullName evidence="2">Formylmethanofuran dehydrogenase subunit D</fullName>
    </submittedName>
</protein>
<dbReference type="InterPro" id="IPR006657">
    <property type="entry name" value="MoPterin_dinucl-bd_dom"/>
</dbReference>
<dbReference type="AlphaFoldDB" id="A0A1F2P7B1"/>
<dbReference type="GO" id="GO:0043546">
    <property type="term" value="F:molybdopterin cofactor binding"/>
    <property type="evidence" value="ECO:0007669"/>
    <property type="project" value="InterPro"/>
</dbReference>
<accession>A0A1F2P7B1</accession>
<dbReference type="Gene3D" id="2.40.40.20">
    <property type="match status" value="1"/>
</dbReference>
<reference evidence="2" key="1">
    <citation type="submission" date="2016-05" db="EMBL/GenBank/DDBJ databases">
        <title>Microbial consortia oxidize butane by reversing methanogenesis.</title>
        <authorList>
            <person name="Laso-Perez R."/>
            <person name="Richter M."/>
            <person name="Wegener G."/>
            <person name="Musat F."/>
        </authorList>
    </citation>
    <scope>NUCLEOTIDE SEQUENCE [LARGE SCALE GENOMIC DNA]</scope>
    <source>
        <strain evidence="2">BOX2</strain>
    </source>
</reference>
<dbReference type="GO" id="GO:0016491">
    <property type="term" value="F:oxidoreductase activity"/>
    <property type="evidence" value="ECO:0007669"/>
    <property type="project" value="InterPro"/>
</dbReference>
<proteinExistence type="predicted"/>
<gene>
    <name evidence="2" type="ORF">SCAL_001516</name>
</gene>
<feature type="domain" description="Molybdopterin dinucleotide-binding" evidence="1">
    <location>
        <begin position="24"/>
        <end position="90"/>
    </location>
</feature>
<evidence type="ECO:0000259" key="1">
    <source>
        <dbReference type="Pfam" id="PF01568"/>
    </source>
</evidence>
<name>A0A1F2P7B1_9EURY</name>
<comment type="caution">
    <text evidence="2">The sequence shown here is derived from an EMBL/GenBank/DDBJ whole genome shotgun (WGS) entry which is preliminary data.</text>
</comment>
<dbReference type="STRING" id="1838285.SCAL_001516"/>
<organism evidence="2 3">
    <name type="scientific">Candidatus Syntropharchaeum caldarium</name>
    <dbReference type="NCBI Taxonomy" id="1838285"/>
    <lineage>
        <taxon>Archaea</taxon>
        <taxon>Methanobacteriati</taxon>
        <taxon>Methanobacteriota</taxon>
        <taxon>Stenosarchaea group</taxon>
        <taxon>Methanomicrobia</taxon>
        <taxon>Methanosarcinales</taxon>
        <taxon>ANME-2 cluster</taxon>
        <taxon>Candidatus Syntropharchaeum</taxon>
    </lineage>
</organism>
<dbReference type="EMBL" id="LYOS01000005">
    <property type="protein sequence ID" value="OFV67247.1"/>
    <property type="molecule type" value="Genomic_DNA"/>
</dbReference>
<evidence type="ECO:0000313" key="2">
    <source>
        <dbReference type="EMBL" id="OFV67247.1"/>
    </source>
</evidence>
<evidence type="ECO:0000313" key="3">
    <source>
        <dbReference type="Proteomes" id="UP000186940"/>
    </source>
</evidence>